<sequence length="654" mass="68566">MAALALLSAAGGAAARALVLDFERLEHPAFVVHDLELTLEEGGAAARLRIGALEAGGRRIEGLRLQCPRFRLDADQLQCAGGRLDVAGLSGVAVELDARLAARSGTLRLELGDGEALRLNAAADGVLRAELRGVEVARLGALAPLLAGWQPAGRIDGQVEHRGARAAGRSRFDLNWREGGFSSTDGLQAAEGIALRLHGQVDGRAGGWDWQAALEWSAGEAYLHPLYLTAGPRAQLRGRLAGERLRIDEATLELDGVERVAGQGEYDLAAGRLHSGGFGIARADLAVVGPRYLAPLLAPAQAEGLRFAGHVSAGLRVEDGRLAELDAAFEQAGIGLEGGELAFGPVDGALPWRAEQATEAVLSVGGGRWQKLALGAFDLHARLHGPQVAVERVRIPLLDGALVFDDLHLRHGADGWHGSGGAVVEPISMPLLTEAVGLPPMAGVLSASLPGMQVSPGEIVLDGALVISVFGGYLQATELRVLEPFGVASHLYADIDARNLDLAQLTDTFSFGSISGQVDVGLRGLELARWKPVRFDARVASSPGRYPRRISQRAVQNIGALGGAGAVAAIQRSLLGFFESFGYREIGISCVLRDGVCLMGGLEGAGGAGGGYALVRGGGIPALNVIGYNRRVDWFELVDRLQRVTESNASPVVR</sequence>
<dbReference type="EMBL" id="SSOC01000003">
    <property type="protein sequence ID" value="THF65979.1"/>
    <property type="molecule type" value="Genomic_DNA"/>
</dbReference>
<reference evidence="1 2" key="1">
    <citation type="submission" date="2019-04" db="EMBL/GenBank/DDBJ databases">
        <title>Azoarcus nasutitermitis sp. nov. isolated from termite nest.</title>
        <authorList>
            <person name="Lin S.-Y."/>
            <person name="Hameed A."/>
            <person name="Hsu Y.-H."/>
            <person name="Young C.-C."/>
        </authorList>
    </citation>
    <scope>NUCLEOTIDE SEQUENCE [LARGE SCALE GENOMIC DNA]</scope>
    <source>
        <strain evidence="1 2">CC-YHH838</strain>
    </source>
</reference>
<protein>
    <recommendedName>
        <fullName evidence="3">Dicarboxylate transport domain-containing protein</fullName>
    </recommendedName>
</protein>
<dbReference type="Proteomes" id="UP000308430">
    <property type="component" value="Unassembled WGS sequence"/>
</dbReference>
<name>A0A4S4B0G4_9RHOO</name>
<dbReference type="AlphaFoldDB" id="A0A4S4B0G4"/>
<proteinExistence type="predicted"/>
<evidence type="ECO:0008006" key="3">
    <source>
        <dbReference type="Google" id="ProtNLM"/>
    </source>
</evidence>
<keyword evidence="2" id="KW-1185">Reference proteome</keyword>
<organism evidence="1 2">
    <name type="scientific">Pseudothauera nasutitermitis</name>
    <dbReference type="NCBI Taxonomy" id="2565930"/>
    <lineage>
        <taxon>Bacteria</taxon>
        <taxon>Pseudomonadati</taxon>
        <taxon>Pseudomonadota</taxon>
        <taxon>Betaproteobacteria</taxon>
        <taxon>Rhodocyclales</taxon>
        <taxon>Zoogloeaceae</taxon>
        <taxon>Pseudothauera</taxon>
    </lineage>
</organism>
<evidence type="ECO:0000313" key="2">
    <source>
        <dbReference type="Proteomes" id="UP000308430"/>
    </source>
</evidence>
<accession>A0A4S4B0G4</accession>
<evidence type="ECO:0000313" key="1">
    <source>
        <dbReference type="EMBL" id="THF65979.1"/>
    </source>
</evidence>
<dbReference type="OrthoDB" id="6191549at2"/>
<comment type="caution">
    <text evidence="1">The sequence shown here is derived from an EMBL/GenBank/DDBJ whole genome shotgun (WGS) entry which is preliminary data.</text>
</comment>
<gene>
    <name evidence="1" type="ORF">E6C76_09480</name>
</gene>